<gene>
    <name evidence="2" type="ORF">AVL57_01000</name>
</gene>
<sequence>MRKCFYAALFLPLYLHAATERQVVFVHSDILGSPVTETTPGSGSTPARPSNATIRAIFTGVVRVSWSSVTDATYYKIELIKGKNCGQIIYTNTTSKLVADFIPQSTGDYAARVSACSGSCSSAETTSWVSVKAGSSSADVSCTF</sequence>
<keyword evidence="3" id="KW-1185">Reference proteome</keyword>
<feature type="chain" id="PRO_5045979218" description="Fibronectin type-III domain-containing protein" evidence="1">
    <location>
        <begin position="18"/>
        <end position="144"/>
    </location>
</feature>
<proteinExistence type="predicted"/>
<evidence type="ECO:0000256" key="1">
    <source>
        <dbReference type="SAM" id="SignalP"/>
    </source>
</evidence>
<evidence type="ECO:0000313" key="2">
    <source>
        <dbReference type="EMBL" id="AMJ76751.1"/>
    </source>
</evidence>
<evidence type="ECO:0000313" key="3">
    <source>
        <dbReference type="Proteomes" id="UP000056750"/>
    </source>
</evidence>
<dbReference type="EMBL" id="CP013927">
    <property type="protein sequence ID" value="AMJ76751.1"/>
    <property type="molecule type" value="Genomic_DNA"/>
</dbReference>
<evidence type="ECO:0008006" key="4">
    <source>
        <dbReference type="Google" id="ProtNLM"/>
    </source>
</evidence>
<keyword evidence="1" id="KW-0732">Signal</keyword>
<dbReference type="Proteomes" id="UP000056750">
    <property type="component" value="Plasmid pASTE61-200"/>
</dbReference>
<dbReference type="Gene3D" id="2.60.40.10">
    <property type="entry name" value="Immunoglobulins"/>
    <property type="match status" value="1"/>
</dbReference>
<dbReference type="RefSeq" id="WP_061093790.1">
    <property type="nucleotide sequence ID" value="NZ_CP013927.1"/>
</dbReference>
<keyword evidence="2" id="KW-0614">Plasmid</keyword>
<dbReference type="SUPFAM" id="SSF49265">
    <property type="entry name" value="Fibronectin type III"/>
    <property type="match status" value="1"/>
</dbReference>
<reference evidence="2 3" key="1">
    <citation type="submission" date="2015-12" db="EMBL/GenBank/DDBJ databases">
        <title>Intraspecies pangenome expansion in the marine bacterium Alteromonas.</title>
        <authorList>
            <person name="Lopez-Perez M."/>
            <person name="Rodriguez-Valera F."/>
        </authorList>
    </citation>
    <scope>NUCLEOTIDE SEQUENCE [LARGE SCALE GENOMIC DNA]</scope>
    <source>
        <strain evidence="2 3">LMG 21861</strain>
        <plasmid evidence="2 3">pASTE61-200</plasmid>
    </source>
</reference>
<dbReference type="InterPro" id="IPR013783">
    <property type="entry name" value="Ig-like_fold"/>
</dbReference>
<protein>
    <recommendedName>
        <fullName evidence="4">Fibronectin type-III domain-containing protein</fullName>
    </recommendedName>
</protein>
<name>A0ABM5YQ61_9ALTE</name>
<feature type="signal peptide" evidence="1">
    <location>
        <begin position="1"/>
        <end position="17"/>
    </location>
</feature>
<dbReference type="InterPro" id="IPR036116">
    <property type="entry name" value="FN3_sf"/>
</dbReference>
<geneLocation type="plasmid" evidence="2 3">
    <name>pASTE61-200</name>
</geneLocation>
<organism evidence="2 3">
    <name type="scientific">Alteromonas stellipolaris</name>
    <dbReference type="NCBI Taxonomy" id="233316"/>
    <lineage>
        <taxon>Bacteria</taxon>
        <taxon>Pseudomonadati</taxon>
        <taxon>Pseudomonadota</taxon>
        <taxon>Gammaproteobacteria</taxon>
        <taxon>Alteromonadales</taxon>
        <taxon>Alteromonadaceae</taxon>
        <taxon>Alteromonas/Salinimonas group</taxon>
        <taxon>Alteromonas</taxon>
    </lineage>
</organism>
<accession>A0ABM5YQ61</accession>